<comment type="caution">
    <text evidence="5">The sequence shown here is derived from an EMBL/GenBank/DDBJ whole genome shotgun (WGS) entry which is preliminary data.</text>
</comment>
<dbReference type="InterPro" id="IPR001313">
    <property type="entry name" value="Pumilio_RNA-bd_rpt"/>
</dbReference>
<evidence type="ECO:0000256" key="3">
    <source>
        <dbReference type="SAM" id="MobiDB-lite"/>
    </source>
</evidence>
<dbReference type="PANTHER" id="PTHR12537">
    <property type="entry name" value="RNA BINDING PROTEIN PUMILIO-RELATED"/>
    <property type="match status" value="1"/>
</dbReference>
<evidence type="ECO:0000313" key="5">
    <source>
        <dbReference type="EMBL" id="KAK8875365.1"/>
    </source>
</evidence>
<keyword evidence="6" id="KW-1185">Reference proteome</keyword>
<feature type="repeat" description="Pumilio" evidence="2">
    <location>
        <begin position="333"/>
        <end position="368"/>
    </location>
</feature>
<dbReference type="Gene3D" id="1.25.10.10">
    <property type="entry name" value="Leucine-rich Repeat Variant"/>
    <property type="match status" value="1"/>
</dbReference>
<feature type="repeat" description="Pumilio" evidence="2">
    <location>
        <begin position="412"/>
        <end position="448"/>
    </location>
</feature>
<dbReference type="EMBL" id="JAPFFF010000012">
    <property type="protein sequence ID" value="KAK8875365.1"/>
    <property type="molecule type" value="Genomic_DNA"/>
</dbReference>
<dbReference type="Proteomes" id="UP001470230">
    <property type="component" value="Unassembled WGS sequence"/>
</dbReference>
<feature type="repeat" description="Pumilio" evidence="2">
    <location>
        <begin position="296"/>
        <end position="332"/>
    </location>
</feature>
<dbReference type="InterPro" id="IPR011989">
    <property type="entry name" value="ARM-like"/>
</dbReference>
<organism evidence="5 6">
    <name type="scientific">Tritrichomonas musculus</name>
    <dbReference type="NCBI Taxonomy" id="1915356"/>
    <lineage>
        <taxon>Eukaryota</taxon>
        <taxon>Metamonada</taxon>
        <taxon>Parabasalia</taxon>
        <taxon>Tritrichomonadida</taxon>
        <taxon>Tritrichomonadidae</taxon>
        <taxon>Tritrichomonas</taxon>
    </lineage>
</organism>
<sequence>MSSFDSSSEQSLTFNRHNSLSYQKLYSSSSGSFNYKNHFHTNNPESEANCHVHLIPSDLWEAITGEHLSPQNICQLCDIAIPSNNYNNINNSTNSISPQINQNSVSSDLNHQYVQMARDRQGSRQLQQKIQDCSDAERSLIFAAIIPSLSELVYDQSSNYVIQKLCEYLNNPITNKNTTNRNKNVYTSSDSDQENANGNQIDLSDSSTNKIYNDYREYDQSFLAFFLSDIQRVVEHPNSCRVLQKYIEHTNSVENVDQIYVAVRDQLNPMCTSPNGNHIVQRFIEMLPKRVPEVVSIIKPYVSTLVIDSCGCRVVQKLFDKYNISLLRPLVDEVLTCAADLATNQYGNYVVQNILESGPDSDIEALIHEFKGGFYNFSIHKFASNVIEKCIRRANPEQREEIFEEIIGDDGKFEEQRILKMVTDQFGNYVMQRIIEFGSESQQNAIYEVVYDHYAEAMKKNYARHVITRLQALGYEF</sequence>
<evidence type="ECO:0000313" key="6">
    <source>
        <dbReference type="Proteomes" id="UP001470230"/>
    </source>
</evidence>
<gene>
    <name evidence="5" type="ORF">M9Y10_005530</name>
</gene>
<feature type="repeat" description="Pumilio" evidence="2">
    <location>
        <begin position="108"/>
        <end position="143"/>
    </location>
</feature>
<dbReference type="PROSITE" id="PS50302">
    <property type="entry name" value="PUM"/>
    <property type="match status" value="5"/>
</dbReference>
<feature type="domain" description="PUM-HD" evidence="4">
    <location>
        <begin position="85"/>
        <end position="474"/>
    </location>
</feature>
<feature type="repeat" description="Pumilio" evidence="2">
    <location>
        <begin position="369"/>
        <end position="404"/>
    </location>
</feature>
<name>A0ABR2JEM8_9EUKA</name>
<keyword evidence="1" id="KW-0677">Repeat</keyword>
<dbReference type="InterPro" id="IPR016024">
    <property type="entry name" value="ARM-type_fold"/>
</dbReference>
<accession>A0ABR2JEM8</accession>
<protein>
    <recommendedName>
        <fullName evidence="4">PUM-HD domain-containing protein</fullName>
    </recommendedName>
</protein>
<evidence type="ECO:0000256" key="1">
    <source>
        <dbReference type="ARBA" id="ARBA00022737"/>
    </source>
</evidence>
<reference evidence="5 6" key="1">
    <citation type="submission" date="2024-04" db="EMBL/GenBank/DDBJ databases">
        <title>Tritrichomonas musculus Genome.</title>
        <authorList>
            <person name="Alves-Ferreira E."/>
            <person name="Grigg M."/>
            <person name="Lorenzi H."/>
            <person name="Galac M."/>
        </authorList>
    </citation>
    <scope>NUCLEOTIDE SEQUENCE [LARGE SCALE GENOMIC DNA]</scope>
    <source>
        <strain evidence="5 6">EAF2021</strain>
    </source>
</reference>
<evidence type="ECO:0000259" key="4">
    <source>
        <dbReference type="PROSITE" id="PS50303"/>
    </source>
</evidence>
<dbReference type="InterPro" id="IPR033133">
    <property type="entry name" value="PUM-HD"/>
</dbReference>
<evidence type="ECO:0000256" key="2">
    <source>
        <dbReference type="PROSITE-ProRule" id="PRU00317"/>
    </source>
</evidence>
<dbReference type="PROSITE" id="PS50303">
    <property type="entry name" value="PUM_HD"/>
    <property type="match status" value="1"/>
</dbReference>
<feature type="region of interest" description="Disordered" evidence="3">
    <location>
        <begin position="177"/>
        <end position="204"/>
    </location>
</feature>
<dbReference type="SMART" id="SM00025">
    <property type="entry name" value="Pumilio"/>
    <property type="match status" value="8"/>
</dbReference>
<proteinExistence type="predicted"/>
<dbReference type="PANTHER" id="PTHR12537:SF12">
    <property type="entry name" value="MATERNAL PROTEIN PUMILIO"/>
    <property type="match status" value="1"/>
</dbReference>
<feature type="compositionally biased region" description="Polar residues" evidence="3">
    <location>
        <begin position="185"/>
        <end position="204"/>
    </location>
</feature>
<dbReference type="SUPFAM" id="SSF48371">
    <property type="entry name" value="ARM repeat"/>
    <property type="match status" value="1"/>
</dbReference>
<dbReference type="Pfam" id="PF00806">
    <property type="entry name" value="PUF"/>
    <property type="match status" value="8"/>
</dbReference>